<feature type="domain" description="HpaB/PvcC/4-BUDH N-terminal" evidence="6">
    <location>
        <begin position="5"/>
        <end position="269"/>
    </location>
</feature>
<dbReference type="PANTHER" id="PTHR36117">
    <property type="entry name" value="4-HYDROXYPHENYLACETATE 3-MONOOXYGENASE-RELATED"/>
    <property type="match status" value="1"/>
</dbReference>
<feature type="binding site" evidence="4">
    <location>
        <position position="189"/>
    </location>
    <ligand>
        <name>FAD</name>
        <dbReference type="ChEBI" id="CHEBI:57692"/>
    </ligand>
</feature>
<dbReference type="RefSeq" id="WP_119812251.1">
    <property type="nucleotide sequence ID" value="NZ_QYUP01000145.1"/>
</dbReference>
<dbReference type="GO" id="GO:0016627">
    <property type="term" value="F:oxidoreductase activity, acting on the CH-CH group of donors"/>
    <property type="evidence" value="ECO:0007669"/>
    <property type="project" value="InterPro"/>
</dbReference>
<dbReference type="Gene3D" id="1.20.140.10">
    <property type="entry name" value="Butyryl-CoA Dehydrogenase, subunit A, domain 3"/>
    <property type="match status" value="1"/>
</dbReference>
<dbReference type="Pfam" id="PF03241">
    <property type="entry name" value="HpaB"/>
    <property type="match status" value="1"/>
</dbReference>
<keyword evidence="1" id="KW-0285">Flavoprotein</keyword>
<reference evidence="7 8" key="1">
    <citation type="submission" date="2018-09" db="EMBL/GenBank/DDBJ databases">
        <authorList>
            <person name="Zhu H."/>
        </authorList>
    </citation>
    <scope>NUCLEOTIDE SEQUENCE [LARGE SCALE GENOMIC DNA]</scope>
    <source>
        <strain evidence="7 8">K1S02-61</strain>
    </source>
</reference>
<keyword evidence="2 4" id="KW-0274">FAD</keyword>
<dbReference type="SUPFAM" id="SSF47203">
    <property type="entry name" value="Acyl-CoA dehydrogenase C-terminal domain-like"/>
    <property type="match status" value="1"/>
</dbReference>
<gene>
    <name evidence="7" type="ORF">D3872_18790</name>
</gene>
<keyword evidence="3" id="KW-0560">Oxidoreductase</keyword>
<dbReference type="OrthoDB" id="7233724at2"/>
<keyword evidence="8" id="KW-1185">Reference proteome</keyword>
<dbReference type="InterPro" id="IPR036250">
    <property type="entry name" value="AcylCo_DH-like_C"/>
</dbReference>
<evidence type="ECO:0000256" key="2">
    <source>
        <dbReference type="ARBA" id="ARBA00022827"/>
    </source>
</evidence>
<sequence>MTVRTGSEYLKGLDDKRSVWLGDREVSPLNEPSFSGSLRGLAGYFDWQHQYADDCVTVDPETGEAMSASLLVPKSRGDLAIRHRCFERLARYSVGMMGRTPDYVNVTLAGYVGRSDVLSSSGDPEPARRLKRFYREVVSGDLALTHCIVQPAIDRSVDELSGMNADLALRVVRRTDTGVIVRGAKVLATLGPFADEMFVYPSAPLPPHADPACALMFSIPVGTKGLVQICRDHYGVGTEEDRPFSSRFDEQDTFVIFDDVEIPYERLFIDGDIAAYNGLIRSGWLSNIAQQTNLRAAVKLEFAYDLGCQMAETMNAVKRPEVAHALGELLEYARLTRASIDAGEALAREWGNGTWFMDDAAIRATRAMLPIWMVRANEILINLGSHNLLATPSLSAFRNPKLAALVEQYMPGAGGRSAQDRARIFRTAWDFVGSGLGSRNALYERFYLGSSFRAMSTDHMQVQMAKASSNEGPVNEFLKSVAR</sequence>
<evidence type="ECO:0000259" key="6">
    <source>
        <dbReference type="Pfam" id="PF11794"/>
    </source>
</evidence>
<feature type="domain" description="HpaB/PvcC/4-BUDH C-terminal" evidence="5">
    <location>
        <begin position="286"/>
        <end position="457"/>
    </location>
</feature>
<name>A0A418XGN2_9BURK</name>
<dbReference type="Proteomes" id="UP000284006">
    <property type="component" value="Unassembled WGS sequence"/>
</dbReference>
<evidence type="ECO:0000313" key="7">
    <source>
        <dbReference type="EMBL" id="RJG11616.1"/>
    </source>
</evidence>
<evidence type="ECO:0000256" key="4">
    <source>
        <dbReference type="PIRSR" id="PIRSR000331-2"/>
    </source>
</evidence>
<dbReference type="AlphaFoldDB" id="A0A418XGN2"/>
<protein>
    <submittedName>
        <fullName evidence="7">Aromatic ring hydroxylase</fullName>
    </submittedName>
</protein>
<dbReference type="Gene3D" id="2.40.110.10">
    <property type="entry name" value="Butyryl-CoA Dehydrogenase, subunit A, domain 2"/>
    <property type="match status" value="1"/>
</dbReference>
<evidence type="ECO:0000313" key="8">
    <source>
        <dbReference type="Proteomes" id="UP000284006"/>
    </source>
</evidence>
<dbReference type="Pfam" id="PF11794">
    <property type="entry name" value="HpaB_N"/>
    <property type="match status" value="1"/>
</dbReference>
<evidence type="ECO:0000259" key="5">
    <source>
        <dbReference type="Pfam" id="PF03241"/>
    </source>
</evidence>
<dbReference type="InterPro" id="IPR009100">
    <property type="entry name" value="AcylCoA_DH/oxidase_NM_dom_sf"/>
</dbReference>
<organism evidence="7 8">
    <name type="scientific">Massilia cavernae</name>
    <dbReference type="NCBI Taxonomy" id="2320864"/>
    <lineage>
        <taxon>Bacteria</taxon>
        <taxon>Pseudomonadati</taxon>
        <taxon>Pseudomonadota</taxon>
        <taxon>Betaproteobacteria</taxon>
        <taxon>Burkholderiales</taxon>
        <taxon>Oxalobacteraceae</taxon>
        <taxon>Telluria group</taxon>
        <taxon>Massilia</taxon>
    </lineage>
</organism>
<dbReference type="Gene3D" id="1.10.3140.10">
    <property type="entry name" value="4-hydroxybutyryl-coa dehydratase, domain 1"/>
    <property type="match status" value="1"/>
</dbReference>
<proteinExistence type="predicted"/>
<evidence type="ECO:0000256" key="1">
    <source>
        <dbReference type="ARBA" id="ARBA00022630"/>
    </source>
</evidence>
<dbReference type="SUPFAM" id="SSF56645">
    <property type="entry name" value="Acyl-CoA dehydrogenase NM domain-like"/>
    <property type="match status" value="1"/>
</dbReference>
<dbReference type="InterPro" id="IPR004925">
    <property type="entry name" value="HpaB/PvcC/4-BUDH"/>
</dbReference>
<dbReference type="EMBL" id="QYUP01000145">
    <property type="protein sequence ID" value="RJG11616.1"/>
    <property type="molecule type" value="Genomic_DNA"/>
</dbReference>
<dbReference type="InterPro" id="IPR046373">
    <property type="entry name" value="Acyl-CoA_Oxase/DH_mid-dom_sf"/>
</dbReference>
<comment type="caution">
    <text evidence="7">The sequence shown here is derived from an EMBL/GenBank/DDBJ whole genome shotgun (WGS) entry which is preliminary data.</text>
</comment>
<accession>A0A418XGN2</accession>
<dbReference type="InterPro" id="IPR024719">
    <property type="entry name" value="HpaB/PvcC/4-BUDH_C"/>
</dbReference>
<dbReference type="InterPro" id="IPR024674">
    <property type="entry name" value="HpaB/PvcC/4-BUDH_N"/>
</dbReference>
<evidence type="ECO:0000256" key="3">
    <source>
        <dbReference type="ARBA" id="ARBA00023002"/>
    </source>
</evidence>
<feature type="binding site" evidence="4">
    <location>
        <begin position="146"/>
        <end position="148"/>
    </location>
    <ligand>
        <name>FAD</name>
        <dbReference type="ChEBI" id="CHEBI:57692"/>
    </ligand>
</feature>
<dbReference type="PANTHER" id="PTHR36117:SF3">
    <property type="entry name" value="4-HYDROXYPHENYLACETATE 3-MONOOXYGENASE-RELATED"/>
    <property type="match status" value="1"/>
</dbReference>
<dbReference type="PIRSF" id="PIRSF000331">
    <property type="entry name" value="HpaA_HpaB"/>
    <property type="match status" value="1"/>
</dbReference>